<accession>A0A8B7PPX9</accession>
<keyword evidence="1" id="KW-0732">Signal</keyword>
<protein>
    <submittedName>
        <fullName evidence="3">Uncharacterized protein LOC108683466</fullName>
    </submittedName>
</protein>
<reference evidence="3" key="1">
    <citation type="submission" date="2025-08" db="UniProtKB">
        <authorList>
            <consortium name="RefSeq"/>
        </authorList>
    </citation>
    <scope>IDENTIFICATION</scope>
    <source>
        <tissue evidence="3">Whole organism</tissue>
    </source>
</reference>
<dbReference type="Proteomes" id="UP000694843">
    <property type="component" value="Unplaced"/>
</dbReference>
<evidence type="ECO:0000313" key="3">
    <source>
        <dbReference type="RefSeq" id="XP_018028269.1"/>
    </source>
</evidence>
<name>A0A8B7PPX9_HYAAZ</name>
<keyword evidence="2" id="KW-1185">Reference proteome</keyword>
<dbReference type="AlphaFoldDB" id="A0A8B7PPX9"/>
<sequence length="127" mass="14206">MNRFLACFLLVVVAAQAATVQKKSKSPEDVLQSYYNMYQALKKDEGYPNTFNRANLLAHLKQSDPEAFASLTLEFAKRTGRSDSETLETVFRGMAEEQGYTEDDLKSTLKKMIAAGKFPDLEGLALE</sequence>
<gene>
    <name evidence="3" type="primary">LOC108683466</name>
</gene>
<dbReference type="OrthoDB" id="10533191at2759"/>
<feature type="chain" id="PRO_5033982010" evidence="1">
    <location>
        <begin position="18"/>
        <end position="127"/>
    </location>
</feature>
<dbReference type="KEGG" id="hazt:108683466"/>
<evidence type="ECO:0000256" key="1">
    <source>
        <dbReference type="SAM" id="SignalP"/>
    </source>
</evidence>
<organism evidence="2 3">
    <name type="scientific">Hyalella azteca</name>
    <name type="common">Amphipod</name>
    <dbReference type="NCBI Taxonomy" id="294128"/>
    <lineage>
        <taxon>Eukaryota</taxon>
        <taxon>Metazoa</taxon>
        <taxon>Ecdysozoa</taxon>
        <taxon>Arthropoda</taxon>
        <taxon>Crustacea</taxon>
        <taxon>Multicrustacea</taxon>
        <taxon>Malacostraca</taxon>
        <taxon>Eumalacostraca</taxon>
        <taxon>Peracarida</taxon>
        <taxon>Amphipoda</taxon>
        <taxon>Senticaudata</taxon>
        <taxon>Talitrida</taxon>
        <taxon>Talitroidea</taxon>
        <taxon>Hyalellidae</taxon>
        <taxon>Hyalella</taxon>
    </lineage>
</organism>
<proteinExistence type="predicted"/>
<evidence type="ECO:0000313" key="2">
    <source>
        <dbReference type="Proteomes" id="UP000694843"/>
    </source>
</evidence>
<feature type="signal peptide" evidence="1">
    <location>
        <begin position="1"/>
        <end position="17"/>
    </location>
</feature>
<dbReference type="RefSeq" id="XP_018028269.1">
    <property type="nucleotide sequence ID" value="XM_018172780.2"/>
</dbReference>
<dbReference type="GeneID" id="108683466"/>